<evidence type="ECO:0000313" key="6">
    <source>
        <dbReference type="EMBL" id="KAG7382625.1"/>
    </source>
</evidence>
<feature type="compositionally biased region" description="Polar residues" evidence="4">
    <location>
        <begin position="1090"/>
        <end position="1110"/>
    </location>
</feature>
<protein>
    <submittedName>
        <fullName evidence="6">Topoisomerase 1-associated factor 1</fullName>
    </submittedName>
</protein>
<comment type="subcellular location">
    <subcellularLocation>
        <location evidence="1">Nucleus</location>
    </subcellularLocation>
</comment>
<feature type="compositionally biased region" description="Acidic residues" evidence="4">
    <location>
        <begin position="989"/>
        <end position="999"/>
    </location>
</feature>
<accession>A0A8T1VMR5</accession>
<feature type="compositionally biased region" description="Basic and acidic residues" evidence="4">
    <location>
        <begin position="1000"/>
        <end position="1024"/>
    </location>
</feature>
<sequence length="1256" mass="141364">MADTSARTDAGHGSAAEPAAASAPRDEELEDFAVASSDEEADASELQLDADMMNELLLVCSNLGMLRVQTEGEPPVLMRGEDCEKWIHDLQRAVRRDHAKHKLVAKQLGKWKVLQKKLLPLLVNHQHDWTLVFSILKVLVMLTMKPPRDSTNVAQQLKYLRQYKHEFLRCGVVPIIMTILVEPLSRSGSARTGQDYLNMEIVLTLIRNLLAIPNEDPRFVTSTTSYFSHLQEDFICTLHEENVYEMILLFAQDIDSPENREWNLLIMEMIGLTLDCSQPKSVVAFAKKQLEGETKKSSGGQAAAAASMPSRSPAGSRPGTNAAPAGGGLLAKLNSEKKASASHQSGSRRHSNFGGILTMVGPTGRTTVLSDFSKTVYDQVPQAAKKPTSRRRGKKSAAPVTDIHEIFGGKGRVTESDERTMSVLQEIYDSIVAKSYFQLTNSLKTEFRRGSSKLISTDRLQYFHLVWFLTTYHRLKVQALKSHYKHQLRAVQKKTTELQNALDFTTPPPPAPEKPDYDEKAVLSTLDMFSFNFVLQSIENYATMKNYHGMTVSVQLLAEMMAYLAELTASDDPRFQRIADSLQHKIFYERDFLDRLPVLLKTWSPGLFPQAYVVDVVTLTHLVFKVLDSQGTIKVLSRRKAYLDKKRQKKKRTDGESKDGEDSDGSSTDEEETERQAQLLMEMQRKEADFDVRKYFSSMVSADTIRMYCSLLADYRENSSKVNHYIHSFFYRTKHFKIYQQEEWTMQPMLFNIHVLLLFNKMLQDTYIQRLPDYKNFLDFIRGVVRDFFTLADKNNLLFVEALLRQTYPSKSCMLIQRSYDPINSMSKSKSEAVALGREKRIEAINESRRHRIAMDHEDLEGEAEFQFTLEPSDFQSTSLVDKEGNEDESEAEFNAEDSASNPTEATSAAKPKPKRKAPISRAATERAKNWSKVEDRYLAKVYMKFRHLPSVYEVISYEDMFQERDRTPEQIERRVKYLKLHRKTHDSSDEDENDPSASDDEHNGELKENAGTVRESRLEKDLATLDTARPRRRLRREADLSDDESDDDMLLGGPAGTTADPSQSTSTATASTNEASASASDAVPDDEMNVSTPAGDTSNEISTKSNDNAGENESQEMEESQVEETQVLEDSLNSRPEDQTEQSTEAQETQELDSTEHVTDKHTSLAPVNIGAPAEVPTTGSNAETSTEPADTEMVTADMEAAKINGSQEDAVLEEAADAQSLKRGRVTVADVQIEGTPAKKVHRDDVEASASHHQ</sequence>
<feature type="compositionally biased region" description="Basic and acidic residues" evidence="4">
    <location>
        <begin position="1155"/>
        <end position="1164"/>
    </location>
</feature>
<reference evidence="6" key="1">
    <citation type="submission" date="2021-02" db="EMBL/GenBank/DDBJ databases">
        <authorList>
            <person name="Palmer J.M."/>
        </authorList>
    </citation>
    <scope>NUCLEOTIDE SEQUENCE</scope>
    <source>
        <strain evidence="6">SCRP734</strain>
    </source>
</reference>
<feature type="compositionally biased region" description="Acidic residues" evidence="4">
    <location>
        <begin position="885"/>
        <end position="896"/>
    </location>
</feature>
<feature type="compositionally biased region" description="Low complexity" evidence="4">
    <location>
        <begin position="1058"/>
        <end position="1081"/>
    </location>
</feature>
<feature type="region of interest" description="Disordered" evidence="4">
    <location>
        <begin position="294"/>
        <end position="358"/>
    </location>
</feature>
<feature type="region of interest" description="Disordered" evidence="4">
    <location>
        <begin position="1"/>
        <end position="36"/>
    </location>
</feature>
<feature type="compositionally biased region" description="Low complexity" evidence="4">
    <location>
        <begin position="11"/>
        <end position="23"/>
    </location>
</feature>
<feature type="compositionally biased region" description="Polar residues" evidence="4">
    <location>
        <begin position="1179"/>
        <end position="1190"/>
    </location>
</feature>
<dbReference type="OrthoDB" id="310853at2759"/>
<dbReference type="Pfam" id="PF04821">
    <property type="entry name" value="TIMELESS"/>
    <property type="match status" value="1"/>
</dbReference>
<feature type="compositionally biased region" description="Low complexity" evidence="4">
    <location>
        <begin position="297"/>
        <end position="324"/>
    </location>
</feature>
<feature type="compositionally biased region" description="Acidic residues" evidence="4">
    <location>
        <begin position="1041"/>
        <end position="1050"/>
    </location>
</feature>
<keyword evidence="7" id="KW-1185">Reference proteome</keyword>
<dbReference type="GO" id="GO:0031298">
    <property type="term" value="C:replication fork protection complex"/>
    <property type="evidence" value="ECO:0007669"/>
    <property type="project" value="TreeGrafter"/>
</dbReference>
<comment type="caution">
    <text evidence="6">The sequence shown here is derived from an EMBL/GenBank/DDBJ whole genome shotgun (WGS) entry which is preliminary data.</text>
</comment>
<evidence type="ECO:0000256" key="3">
    <source>
        <dbReference type="ARBA" id="ARBA00023306"/>
    </source>
</evidence>
<dbReference type="InterPro" id="IPR006906">
    <property type="entry name" value="Timeless_N"/>
</dbReference>
<dbReference type="GO" id="GO:0006281">
    <property type="term" value="P:DNA repair"/>
    <property type="evidence" value="ECO:0007669"/>
    <property type="project" value="TreeGrafter"/>
</dbReference>
<dbReference type="GO" id="GO:0043111">
    <property type="term" value="P:replication fork arrest"/>
    <property type="evidence" value="ECO:0007669"/>
    <property type="project" value="TreeGrafter"/>
</dbReference>
<dbReference type="GO" id="GO:0003677">
    <property type="term" value="F:DNA binding"/>
    <property type="evidence" value="ECO:0007669"/>
    <property type="project" value="TreeGrafter"/>
</dbReference>
<evidence type="ECO:0000256" key="4">
    <source>
        <dbReference type="SAM" id="MobiDB-lite"/>
    </source>
</evidence>
<evidence type="ECO:0000256" key="2">
    <source>
        <dbReference type="ARBA" id="ARBA00023242"/>
    </source>
</evidence>
<feature type="region of interest" description="Disordered" evidence="4">
    <location>
        <begin position="1236"/>
        <end position="1256"/>
    </location>
</feature>
<evidence type="ECO:0000259" key="5">
    <source>
        <dbReference type="Pfam" id="PF04821"/>
    </source>
</evidence>
<dbReference type="PANTHER" id="PTHR22940:SF4">
    <property type="entry name" value="PROTEIN TIMELESS HOMOLOG"/>
    <property type="match status" value="1"/>
</dbReference>
<dbReference type="EMBL" id="JAGDFM010000202">
    <property type="protein sequence ID" value="KAG7382625.1"/>
    <property type="molecule type" value="Genomic_DNA"/>
</dbReference>
<dbReference type="Proteomes" id="UP000694044">
    <property type="component" value="Unassembled WGS sequence"/>
</dbReference>
<feature type="region of interest" description="Disordered" evidence="4">
    <location>
        <begin position="877"/>
        <end position="927"/>
    </location>
</feature>
<dbReference type="GO" id="GO:0000076">
    <property type="term" value="P:DNA replication checkpoint signaling"/>
    <property type="evidence" value="ECO:0007669"/>
    <property type="project" value="TreeGrafter"/>
</dbReference>
<gene>
    <name evidence="6" type="primary">TOF1</name>
    <name evidence="6" type="ORF">PHYPSEUDO_004705</name>
</gene>
<feature type="compositionally biased region" description="Acidic residues" evidence="4">
    <location>
        <begin position="661"/>
        <end position="673"/>
    </location>
</feature>
<proteinExistence type="predicted"/>
<evidence type="ECO:0000313" key="7">
    <source>
        <dbReference type="Proteomes" id="UP000694044"/>
    </source>
</evidence>
<evidence type="ECO:0000256" key="1">
    <source>
        <dbReference type="ARBA" id="ARBA00004123"/>
    </source>
</evidence>
<keyword evidence="2" id="KW-0539">Nucleus</keyword>
<dbReference type="AlphaFoldDB" id="A0A8T1VMR5"/>
<organism evidence="6 7">
    <name type="scientific">Phytophthora pseudosyringae</name>
    <dbReference type="NCBI Taxonomy" id="221518"/>
    <lineage>
        <taxon>Eukaryota</taxon>
        <taxon>Sar</taxon>
        <taxon>Stramenopiles</taxon>
        <taxon>Oomycota</taxon>
        <taxon>Peronosporomycetes</taxon>
        <taxon>Peronosporales</taxon>
        <taxon>Peronosporaceae</taxon>
        <taxon>Phytophthora</taxon>
    </lineage>
</organism>
<feature type="region of interest" description="Disordered" evidence="4">
    <location>
        <begin position="982"/>
        <end position="1192"/>
    </location>
</feature>
<feature type="compositionally biased region" description="Acidic residues" evidence="4">
    <location>
        <begin position="1114"/>
        <end position="1123"/>
    </location>
</feature>
<dbReference type="InterPro" id="IPR044998">
    <property type="entry name" value="Timeless"/>
</dbReference>
<feature type="compositionally biased region" description="Acidic residues" evidence="4">
    <location>
        <begin position="27"/>
        <end position="36"/>
    </location>
</feature>
<dbReference type="PANTHER" id="PTHR22940">
    <property type="entry name" value="TIMEOUT/TIMELESS-2"/>
    <property type="match status" value="1"/>
</dbReference>
<name>A0A8T1VMR5_9STRA</name>
<feature type="region of interest" description="Disordered" evidence="4">
    <location>
        <begin position="646"/>
        <end position="675"/>
    </location>
</feature>
<keyword evidence="3" id="KW-0131">Cell cycle</keyword>
<feature type="domain" description="Timeless N-terminal" evidence="5">
    <location>
        <begin position="79"/>
        <end position="358"/>
    </location>
</feature>